<accession>A0A7W7CJM5</accession>
<evidence type="ECO:0000256" key="4">
    <source>
        <dbReference type="ARBA" id="ARBA00023157"/>
    </source>
</evidence>
<keyword evidence="9" id="KW-1185">Reference proteome</keyword>
<evidence type="ECO:0000256" key="1">
    <source>
        <dbReference type="ARBA" id="ARBA00005791"/>
    </source>
</evidence>
<dbReference type="SUPFAM" id="SSF52833">
    <property type="entry name" value="Thioredoxin-like"/>
    <property type="match status" value="1"/>
</dbReference>
<evidence type="ECO:0000259" key="7">
    <source>
        <dbReference type="Pfam" id="PF13462"/>
    </source>
</evidence>
<reference evidence="8 9" key="1">
    <citation type="submission" date="2020-08" db="EMBL/GenBank/DDBJ databases">
        <title>Sequencing the genomes of 1000 actinobacteria strains.</title>
        <authorList>
            <person name="Klenk H.-P."/>
        </authorList>
    </citation>
    <scope>NUCLEOTIDE SEQUENCE [LARGE SCALE GENOMIC DNA]</scope>
    <source>
        <strain evidence="8 9">DSM 44230</strain>
    </source>
</reference>
<dbReference type="PANTHER" id="PTHR13887">
    <property type="entry name" value="GLUTATHIONE S-TRANSFERASE KAPPA"/>
    <property type="match status" value="1"/>
</dbReference>
<keyword evidence="4" id="KW-1015">Disulfide bond</keyword>
<dbReference type="PANTHER" id="PTHR13887:SF14">
    <property type="entry name" value="DISULFIDE BOND FORMATION PROTEIN D"/>
    <property type="match status" value="1"/>
</dbReference>
<name>A0A7W7CJM5_9PSEU</name>
<keyword evidence="8" id="KW-0413">Isomerase</keyword>
<evidence type="ECO:0000256" key="5">
    <source>
        <dbReference type="ARBA" id="ARBA00023284"/>
    </source>
</evidence>
<gene>
    <name evidence="8" type="ORF">HNR67_008583</name>
</gene>
<proteinExistence type="inferred from homology"/>
<organism evidence="8 9">
    <name type="scientific">Crossiella cryophila</name>
    <dbReference type="NCBI Taxonomy" id="43355"/>
    <lineage>
        <taxon>Bacteria</taxon>
        <taxon>Bacillati</taxon>
        <taxon>Actinomycetota</taxon>
        <taxon>Actinomycetes</taxon>
        <taxon>Pseudonocardiales</taxon>
        <taxon>Pseudonocardiaceae</taxon>
        <taxon>Crossiella</taxon>
    </lineage>
</organism>
<keyword evidence="6" id="KW-0472">Membrane</keyword>
<dbReference type="GO" id="GO:0016491">
    <property type="term" value="F:oxidoreductase activity"/>
    <property type="evidence" value="ECO:0007669"/>
    <property type="project" value="UniProtKB-KW"/>
</dbReference>
<dbReference type="Gene3D" id="3.40.30.10">
    <property type="entry name" value="Glutaredoxin"/>
    <property type="match status" value="1"/>
</dbReference>
<evidence type="ECO:0000313" key="8">
    <source>
        <dbReference type="EMBL" id="MBB4682465.1"/>
    </source>
</evidence>
<keyword evidence="6" id="KW-1133">Transmembrane helix</keyword>
<dbReference type="Proteomes" id="UP000533598">
    <property type="component" value="Unassembled WGS sequence"/>
</dbReference>
<dbReference type="InterPro" id="IPR012336">
    <property type="entry name" value="Thioredoxin-like_fold"/>
</dbReference>
<evidence type="ECO:0000256" key="2">
    <source>
        <dbReference type="ARBA" id="ARBA00022729"/>
    </source>
</evidence>
<keyword evidence="2" id="KW-0732">Signal</keyword>
<evidence type="ECO:0000256" key="6">
    <source>
        <dbReference type="SAM" id="Phobius"/>
    </source>
</evidence>
<dbReference type="EMBL" id="JACHMH010000001">
    <property type="protein sequence ID" value="MBB4682465.1"/>
    <property type="molecule type" value="Genomic_DNA"/>
</dbReference>
<dbReference type="RefSeq" id="WP_185009795.1">
    <property type="nucleotide sequence ID" value="NZ_BAAAUI010000007.1"/>
</dbReference>
<keyword evidence="5" id="KW-0676">Redox-active center</keyword>
<dbReference type="GO" id="GO:0016853">
    <property type="term" value="F:isomerase activity"/>
    <property type="evidence" value="ECO:0007669"/>
    <property type="project" value="UniProtKB-KW"/>
</dbReference>
<protein>
    <submittedName>
        <fullName evidence="8">Protein-disulfide isomerase</fullName>
    </submittedName>
</protein>
<feature type="domain" description="Thioredoxin-like fold" evidence="7">
    <location>
        <begin position="84"/>
        <end position="257"/>
    </location>
</feature>
<dbReference type="InterPro" id="IPR036249">
    <property type="entry name" value="Thioredoxin-like_sf"/>
</dbReference>
<comment type="caution">
    <text evidence="8">The sequence shown here is derived from an EMBL/GenBank/DDBJ whole genome shotgun (WGS) entry which is preliminary data.</text>
</comment>
<comment type="similarity">
    <text evidence="1">Belongs to the thioredoxin family. DsbA subfamily.</text>
</comment>
<keyword evidence="6" id="KW-0812">Transmembrane</keyword>
<sequence length="263" mass="27988">MGGAERNARKRKQDAAAAAKAMASARKSDRTKMWVGVGVVVVIAAAIFGGIYFTAQTDNSVTANAIPKVQVNPTYPVTRDNAVVVAGKDTAKATVDLYADFLCPGCGGFEKQFGGQIQDKLNSGELKVRYHMLPMLVKLSRPEGYSLDSANAALAVAKAAPEKFPDFFASLYGKQPKENGAGYTKDQLIQLARDLGVTGEDFANDIRNGANNQALQDSFANVDNDPGFKDAGGFTGTPAVVAGGKKVDLQNTPTWFEDLFKQP</sequence>
<dbReference type="Pfam" id="PF13462">
    <property type="entry name" value="Thioredoxin_4"/>
    <property type="match status" value="1"/>
</dbReference>
<evidence type="ECO:0000313" key="9">
    <source>
        <dbReference type="Proteomes" id="UP000533598"/>
    </source>
</evidence>
<feature type="transmembrane region" description="Helical" evidence="6">
    <location>
        <begin position="34"/>
        <end position="55"/>
    </location>
</feature>
<evidence type="ECO:0000256" key="3">
    <source>
        <dbReference type="ARBA" id="ARBA00023002"/>
    </source>
</evidence>
<keyword evidence="3" id="KW-0560">Oxidoreductase</keyword>
<dbReference type="AlphaFoldDB" id="A0A7W7CJM5"/>